<evidence type="ECO:0000256" key="3">
    <source>
        <dbReference type="ARBA" id="ARBA00023125"/>
    </source>
</evidence>
<evidence type="ECO:0000313" key="9">
    <source>
        <dbReference type="Proteomes" id="UP000030185"/>
    </source>
</evidence>
<protein>
    <submittedName>
        <fullName evidence="8">Two component LuxR family transcriptional regulator</fullName>
    </submittedName>
</protein>
<feature type="modified residue" description="4-aspartylphosphate" evidence="5">
    <location>
        <position position="56"/>
    </location>
</feature>
<feature type="domain" description="Response regulatory" evidence="7">
    <location>
        <begin position="5"/>
        <end position="121"/>
    </location>
</feature>
<keyword evidence="1 5" id="KW-0597">Phosphoprotein</keyword>
<dbReference type="GO" id="GO:0003677">
    <property type="term" value="F:DNA binding"/>
    <property type="evidence" value="ECO:0007669"/>
    <property type="project" value="UniProtKB-KW"/>
</dbReference>
<dbReference type="Pfam" id="PF00196">
    <property type="entry name" value="GerE"/>
    <property type="match status" value="1"/>
</dbReference>
<gene>
    <name evidence="8" type="ORF">MYP_2732</name>
</gene>
<dbReference type="SUPFAM" id="SSF46894">
    <property type="entry name" value="C-terminal effector domain of the bipartite response regulators"/>
    <property type="match status" value="1"/>
</dbReference>
<dbReference type="InterPro" id="IPR001789">
    <property type="entry name" value="Sig_transdc_resp-reg_receiver"/>
</dbReference>
<dbReference type="InterPro" id="IPR011006">
    <property type="entry name" value="CheY-like_superfamily"/>
</dbReference>
<evidence type="ECO:0000256" key="5">
    <source>
        <dbReference type="PROSITE-ProRule" id="PRU00169"/>
    </source>
</evidence>
<dbReference type="InterPro" id="IPR039420">
    <property type="entry name" value="WalR-like"/>
</dbReference>
<dbReference type="Gene3D" id="3.40.50.2300">
    <property type="match status" value="1"/>
</dbReference>
<dbReference type="EMBL" id="BBLT01000005">
    <property type="protein sequence ID" value="GAL85503.1"/>
    <property type="molecule type" value="Genomic_DNA"/>
</dbReference>
<dbReference type="SUPFAM" id="SSF52172">
    <property type="entry name" value="CheY-like"/>
    <property type="match status" value="1"/>
</dbReference>
<dbReference type="SMART" id="SM00448">
    <property type="entry name" value="REC"/>
    <property type="match status" value="1"/>
</dbReference>
<sequence length="211" mass="23661">MSKIKLILADDHSLIRAGFRTLLGKNEAFEIVGEATDGQDLVKMAHTIEHDVILTDITMPGQGGLDAMEQLKKENPYFKFIVLTMHEEREYVLRAIKIGAQGYLLKNIENAELAKAIKTVYDGGKYFSPFVVNLLAENYGKPEALETSEVTPREKEVLQFVAKGFSTKQIADELGISIRTVESHRINMLKKLRVSNSAELIKKAIKLNLID</sequence>
<evidence type="ECO:0000313" key="8">
    <source>
        <dbReference type="EMBL" id="GAL85503.1"/>
    </source>
</evidence>
<evidence type="ECO:0000256" key="1">
    <source>
        <dbReference type="ARBA" id="ARBA00022553"/>
    </source>
</evidence>
<dbReference type="PANTHER" id="PTHR43214:SF41">
    <property type="entry name" value="NITRATE_NITRITE RESPONSE REGULATOR PROTEIN NARP"/>
    <property type="match status" value="1"/>
</dbReference>
<name>A0A098LH48_9BACT</name>
<dbReference type="PANTHER" id="PTHR43214">
    <property type="entry name" value="TWO-COMPONENT RESPONSE REGULATOR"/>
    <property type="match status" value="1"/>
</dbReference>
<dbReference type="OrthoDB" id="9797341at2"/>
<dbReference type="CDD" id="cd06170">
    <property type="entry name" value="LuxR_C_like"/>
    <property type="match status" value="1"/>
</dbReference>
<dbReference type="CDD" id="cd17535">
    <property type="entry name" value="REC_NarL-like"/>
    <property type="match status" value="1"/>
</dbReference>
<comment type="caution">
    <text evidence="8">The sequence shown here is derived from an EMBL/GenBank/DDBJ whole genome shotgun (WGS) entry which is preliminary data.</text>
</comment>
<keyword evidence="4" id="KW-0804">Transcription</keyword>
<evidence type="ECO:0000259" key="6">
    <source>
        <dbReference type="PROSITE" id="PS50043"/>
    </source>
</evidence>
<dbReference type="PROSITE" id="PS50110">
    <property type="entry name" value="RESPONSE_REGULATORY"/>
    <property type="match status" value="1"/>
</dbReference>
<keyword evidence="2" id="KW-0805">Transcription regulation</keyword>
<dbReference type="SMART" id="SM00421">
    <property type="entry name" value="HTH_LUXR"/>
    <property type="match status" value="1"/>
</dbReference>
<dbReference type="InterPro" id="IPR058245">
    <property type="entry name" value="NreC/VraR/RcsB-like_REC"/>
</dbReference>
<evidence type="ECO:0000256" key="4">
    <source>
        <dbReference type="ARBA" id="ARBA00023163"/>
    </source>
</evidence>
<dbReference type="AlphaFoldDB" id="A0A098LH48"/>
<dbReference type="PROSITE" id="PS50043">
    <property type="entry name" value="HTH_LUXR_2"/>
    <property type="match status" value="1"/>
</dbReference>
<dbReference type="Pfam" id="PF00072">
    <property type="entry name" value="Response_reg"/>
    <property type="match status" value="1"/>
</dbReference>
<dbReference type="PRINTS" id="PR00038">
    <property type="entry name" value="HTHLUXR"/>
</dbReference>
<keyword evidence="9" id="KW-1185">Reference proteome</keyword>
<reference evidence="8 9" key="1">
    <citation type="submission" date="2014-09" db="EMBL/GenBank/DDBJ databases">
        <title>Sporocytophaga myxococcoides PG-01 genome sequencing.</title>
        <authorList>
            <person name="Liu L."/>
            <person name="Gao P.J."/>
            <person name="Chen G.J."/>
            <person name="Wang L.S."/>
        </authorList>
    </citation>
    <scope>NUCLEOTIDE SEQUENCE [LARGE SCALE GENOMIC DNA]</scope>
    <source>
        <strain evidence="8 9">PG-01</strain>
    </source>
</reference>
<dbReference type="eggNOG" id="COG2197">
    <property type="taxonomic scope" value="Bacteria"/>
</dbReference>
<dbReference type="Proteomes" id="UP000030185">
    <property type="component" value="Unassembled WGS sequence"/>
</dbReference>
<proteinExistence type="predicted"/>
<dbReference type="STRING" id="153721.MYP_2732"/>
<evidence type="ECO:0000259" key="7">
    <source>
        <dbReference type="PROSITE" id="PS50110"/>
    </source>
</evidence>
<evidence type="ECO:0000256" key="2">
    <source>
        <dbReference type="ARBA" id="ARBA00023015"/>
    </source>
</evidence>
<feature type="domain" description="HTH luxR-type" evidence="6">
    <location>
        <begin position="143"/>
        <end position="208"/>
    </location>
</feature>
<dbReference type="InterPro" id="IPR000792">
    <property type="entry name" value="Tscrpt_reg_LuxR_C"/>
</dbReference>
<keyword evidence="3" id="KW-0238">DNA-binding</keyword>
<dbReference type="PROSITE" id="PS00622">
    <property type="entry name" value="HTH_LUXR_1"/>
    <property type="match status" value="1"/>
</dbReference>
<dbReference type="GO" id="GO:0006355">
    <property type="term" value="P:regulation of DNA-templated transcription"/>
    <property type="evidence" value="ECO:0007669"/>
    <property type="project" value="InterPro"/>
</dbReference>
<organism evidence="8 9">
    <name type="scientific">Sporocytophaga myxococcoides</name>
    <dbReference type="NCBI Taxonomy" id="153721"/>
    <lineage>
        <taxon>Bacteria</taxon>
        <taxon>Pseudomonadati</taxon>
        <taxon>Bacteroidota</taxon>
        <taxon>Cytophagia</taxon>
        <taxon>Cytophagales</taxon>
        <taxon>Cytophagaceae</taxon>
        <taxon>Sporocytophaga</taxon>
    </lineage>
</organism>
<dbReference type="RefSeq" id="WP_045464237.1">
    <property type="nucleotide sequence ID" value="NZ_BBLT01000005.1"/>
</dbReference>
<accession>A0A098LH48</accession>
<dbReference type="GO" id="GO:0000160">
    <property type="term" value="P:phosphorelay signal transduction system"/>
    <property type="evidence" value="ECO:0007669"/>
    <property type="project" value="InterPro"/>
</dbReference>
<dbReference type="InterPro" id="IPR016032">
    <property type="entry name" value="Sig_transdc_resp-reg_C-effctor"/>
</dbReference>